<organism evidence="1 2">
    <name type="scientific">Agrocybe chaxingu</name>
    <dbReference type="NCBI Taxonomy" id="84603"/>
    <lineage>
        <taxon>Eukaryota</taxon>
        <taxon>Fungi</taxon>
        <taxon>Dikarya</taxon>
        <taxon>Basidiomycota</taxon>
        <taxon>Agaricomycotina</taxon>
        <taxon>Agaricomycetes</taxon>
        <taxon>Agaricomycetidae</taxon>
        <taxon>Agaricales</taxon>
        <taxon>Agaricineae</taxon>
        <taxon>Strophariaceae</taxon>
        <taxon>Agrocybe</taxon>
    </lineage>
</organism>
<evidence type="ECO:0000313" key="1">
    <source>
        <dbReference type="EMBL" id="KAJ3511848.1"/>
    </source>
</evidence>
<dbReference type="OrthoDB" id="3365698at2759"/>
<dbReference type="InterPro" id="IPR032675">
    <property type="entry name" value="LRR_dom_sf"/>
</dbReference>
<name>A0A9W8MWH0_9AGAR</name>
<dbReference type="AlphaFoldDB" id="A0A9W8MWH0"/>
<evidence type="ECO:0000313" key="2">
    <source>
        <dbReference type="Proteomes" id="UP001148786"/>
    </source>
</evidence>
<protein>
    <recommendedName>
        <fullName evidence="3">F-box domain-containing protein</fullName>
    </recommendedName>
</protein>
<reference evidence="1" key="1">
    <citation type="submission" date="2022-07" db="EMBL/GenBank/DDBJ databases">
        <title>Genome Sequence of Agrocybe chaxingu.</title>
        <authorList>
            <person name="Buettner E."/>
        </authorList>
    </citation>
    <scope>NUCLEOTIDE SEQUENCE</scope>
    <source>
        <strain evidence="1">MP-N11</strain>
    </source>
</reference>
<gene>
    <name evidence="1" type="ORF">NLJ89_g3863</name>
</gene>
<sequence length="587" mass="67419">MTLNANPPEISLVAPVPKLFASNEEPTPQERVLVTTAIFGAEQSLGHNIHLRRQRPNVDLHNPPYQLGHVCRLWRNVCLAIPEIGCILPPLLLTKRNKKLDVGQHLSTTPASVSFKLGEFDGSDLHPAAMWYFKSCKRWKTVSLQLYQSSFQAITSKILIQMPKLETLHLHIKHKPRETSRRNGNFDAFQNAPALRDVHVECMIPTLLNLPWSQLKSYRERSCHPIGIIPILRQDALSLERLTWIGIHSGTNPLPTLHALVVYRLTHLDLVMYDGSVHTIINMIDMPSLQELRVRDTANPNTFIDITSMLRRSFAGYSMRRLSMYTCPRQDQSDLAELLRRMPHLVELECNNFSVNELKQLLGDSPGVPLVPHLRKFVIYDPVELSLPVVDEIIDQRSHPLNVPLEVVRLVFANEKACDDACYHLDVIRPNNKEVHERLAKLLTDLAGLVEFYKTDGLHGPVQPLTQWKAEVKLNGVLTALEDFEIEDPNLIEVRALSILTELWLLDAHKIPRGQKYNFTDRARALLDAWIAIFRRREKGHRWIRHGPRSFLYLAGDGEWRERQLLGGEYRFVDEPELLWPYEDSMI</sequence>
<comment type="caution">
    <text evidence="1">The sequence shown here is derived from an EMBL/GenBank/DDBJ whole genome shotgun (WGS) entry which is preliminary data.</text>
</comment>
<keyword evidence="2" id="KW-1185">Reference proteome</keyword>
<accession>A0A9W8MWH0</accession>
<dbReference type="Proteomes" id="UP001148786">
    <property type="component" value="Unassembled WGS sequence"/>
</dbReference>
<proteinExistence type="predicted"/>
<dbReference type="EMBL" id="JANKHO010000300">
    <property type="protein sequence ID" value="KAJ3511848.1"/>
    <property type="molecule type" value="Genomic_DNA"/>
</dbReference>
<dbReference type="SUPFAM" id="SSF52047">
    <property type="entry name" value="RNI-like"/>
    <property type="match status" value="1"/>
</dbReference>
<evidence type="ECO:0008006" key="3">
    <source>
        <dbReference type="Google" id="ProtNLM"/>
    </source>
</evidence>
<dbReference type="Gene3D" id="3.80.10.10">
    <property type="entry name" value="Ribonuclease Inhibitor"/>
    <property type="match status" value="1"/>
</dbReference>